<evidence type="ECO:0000313" key="14">
    <source>
        <dbReference type="EMBL" id="SDM22637.1"/>
    </source>
</evidence>
<dbReference type="Pfam" id="PF02518">
    <property type="entry name" value="HATPase_c"/>
    <property type="match status" value="1"/>
</dbReference>
<dbReference type="EMBL" id="FNGV01000006">
    <property type="protein sequence ID" value="SDM22637.1"/>
    <property type="molecule type" value="Genomic_DNA"/>
</dbReference>
<dbReference type="OrthoDB" id="9778366at2"/>
<dbReference type="PROSITE" id="PS50005">
    <property type="entry name" value="TPR"/>
    <property type="match status" value="2"/>
</dbReference>
<dbReference type="GO" id="GO:0046983">
    <property type="term" value="F:protein dimerization activity"/>
    <property type="evidence" value="ECO:0007669"/>
    <property type="project" value="InterPro"/>
</dbReference>
<dbReference type="CDD" id="cd16917">
    <property type="entry name" value="HATPase_UhpB-NarQ-NarX-like"/>
    <property type="match status" value="1"/>
</dbReference>
<name>A0A1G9RIE1_9FLAO</name>
<keyword evidence="6" id="KW-0418">Kinase</keyword>
<dbReference type="InterPro" id="IPR019734">
    <property type="entry name" value="TPR_rpt"/>
</dbReference>
<keyword evidence="9" id="KW-0802">TPR repeat</keyword>
<dbReference type="InterPro" id="IPR011990">
    <property type="entry name" value="TPR-like_helical_dom_sf"/>
</dbReference>
<dbReference type="Gene3D" id="1.20.5.1930">
    <property type="match status" value="1"/>
</dbReference>
<dbReference type="GO" id="GO:0005524">
    <property type="term" value="F:ATP binding"/>
    <property type="evidence" value="ECO:0007669"/>
    <property type="project" value="UniProtKB-KW"/>
</dbReference>
<dbReference type="Pfam" id="PF07730">
    <property type="entry name" value="HisKA_3"/>
    <property type="match status" value="1"/>
</dbReference>
<evidence type="ECO:0000256" key="7">
    <source>
        <dbReference type="ARBA" id="ARBA00022840"/>
    </source>
</evidence>
<evidence type="ECO:0000256" key="5">
    <source>
        <dbReference type="ARBA" id="ARBA00022741"/>
    </source>
</evidence>
<dbReference type="InterPro" id="IPR003594">
    <property type="entry name" value="HATPase_dom"/>
</dbReference>
<evidence type="ECO:0000256" key="2">
    <source>
        <dbReference type="ARBA" id="ARBA00012438"/>
    </source>
</evidence>
<dbReference type="GO" id="GO:0000155">
    <property type="term" value="F:phosphorelay sensor kinase activity"/>
    <property type="evidence" value="ECO:0007669"/>
    <property type="project" value="InterPro"/>
</dbReference>
<protein>
    <recommendedName>
        <fullName evidence="2">histidine kinase</fullName>
        <ecNumber evidence="2">2.7.13.3</ecNumber>
    </recommendedName>
</protein>
<feature type="domain" description="Histidine kinase" evidence="13">
    <location>
        <begin position="443"/>
        <end position="630"/>
    </location>
</feature>
<evidence type="ECO:0000313" key="15">
    <source>
        <dbReference type="Proteomes" id="UP000199440"/>
    </source>
</evidence>
<dbReference type="STRING" id="192904.SAMN04488514_106145"/>
<evidence type="ECO:0000256" key="10">
    <source>
        <dbReference type="SAM" id="Coils"/>
    </source>
</evidence>
<evidence type="ECO:0000256" key="8">
    <source>
        <dbReference type="ARBA" id="ARBA00023012"/>
    </source>
</evidence>
<gene>
    <name evidence="14" type="ORF">SAMN04488514_106145</name>
</gene>
<sequence>MRLQFIFLLTVLPLIAVAQGDSIEVKALLDEAYGYEDTDPTKALEIYGKAYNLSEESAYDLGAFRSLHYSGIVHSNMVNYDSALHYYRKSLAFSDKAKYPKGTAATYINIGNVYQFLGDYDRVADYYLKGIKVFEVIKDSASMAVTYENLAALFSSVKQHQKEMSYLEKALLIVPKANLELMGMIYGDMGLSQSKMDNLPKALEYFTKADSLSKYVDNPKLDFFVQRNFGEYYLLSGSYQKAILFLNRALKTNEKINDPYYRSLLLTHLGEAHAMIKEYSKANSYLKEALEMGQKNKIKEIQEKAYYTLAKIDNDQKNYQRAYKYLNLHMNFKDSLLNEAYLKQISLFEKQYETEKKDNEIASQKLQLQEKENDILKKKNQYNLALGGGGFILLGCLGLWLFYRQRQKIKNNEILALQSQQEVVKLEALIDGEEKERNRLAQDLHDGINGDLAVIKYKISSIEPDKFSKKEKIFYDDAISMLDNAVEQVRRISHNLAPPSLHNFDLIEAIQQFCSKQNASNPINISFQYFGNRLVLKKENETAIYRIIQELINNIMKHANATEALVQLNNHDDKLIITVEDNGQGFDTKSTENGIGLQNIKSRVDFLKANLDINSSAKGTTFCIEIDLKKNKK</sequence>
<evidence type="ECO:0000256" key="4">
    <source>
        <dbReference type="ARBA" id="ARBA00022679"/>
    </source>
</evidence>
<feature type="coiled-coil region" evidence="10">
    <location>
        <begin position="352"/>
        <end position="381"/>
    </location>
</feature>
<feature type="repeat" description="TPR" evidence="9">
    <location>
        <begin position="263"/>
        <end position="296"/>
    </location>
</feature>
<dbReference type="SUPFAM" id="SSF48452">
    <property type="entry name" value="TPR-like"/>
    <property type="match status" value="2"/>
</dbReference>
<keyword evidence="5" id="KW-0547">Nucleotide-binding</keyword>
<evidence type="ECO:0000256" key="1">
    <source>
        <dbReference type="ARBA" id="ARBA00000085"/>
    </source>
</evidence>
<feature type="repeat" description="TPR" evidence="9">
    <location>
        <begin position="104"/>
        <end position="137"/>
    </location>
</feature>
<evidence type="ECO:0000256" key="3">
    <source>
        <dbReference type="ARBA" id="ARBA00022553"/>
    </source>
</evidence>
<feature type="coiled-coil region" evidence="10">
    <location>
        <begin position="416"/>
        <end position="443"/>
    </location>
</feature>
<keyword evidence="15" id="KW-1185">Reference proteome</keyword>
<dbReference type="InterPro" id="IPR011712">
    <property type="entry name" value="Sig_transdc_His_kin_sub3_dim/P"/>
</dbReference>
<keyword evidence="12" id="KW-0732">Signal</keyword>
<feature type="chain" id="PRO_5011461429" description="histidine kinase" evidence="12">
    <location>
        <begin position="19"/>
        <end position="633"/>
    </location>
</feature>
<dbReference type="SUPFAM" id="SSF55874">
    <property type="entry name" value="ATPase domain of HSP90 chaperone/DNA topoisomerase II/histidine kinase"/>
    <property type="match status" value="1"/>
</dbReference>
<keyword evidence="11" id="KW-0472">Membrane</keyword>
<evidence type="ECO:0000256" key="11">
    <source>
        <dbReference type="SAM" id="Phobius"/>
    </source>
</evidence>
<dbReference type="EC" id="2.7.13.3" evidence="2"/>
<dbReference type="InterPro" id="IPR050482">
    <property type="entry name" value="Sensor_HK_TwoCompSys"/>
</dbReference>
<dbReference type="InterPro" id="IPR005467">
    <property type="entry name" value="His_kinase_dom"/>
</dbReference>
<evidence type="ECO:0000256" key="12">
    <source>
        <dbReference type="SAM" id="SignalP"/>
    </source>
</evidence>
<keyword evidence="3" id="KW-0597">Phosphoprotein</keyword>
<dbReference type="Pfam" id="PF13424">
    <property type="entry name" value="TPR_12"/>
    <property type="match status" value="2"/>
</dbReference>
<proteinExistence type="predicted"/>
<keyword evidence="11" id="KW-1133">Transmembrane helix</keyword>
<dbReference type="InterPro" id="IPR036890">
    <property type="entry name" value="HATPase_C_sf"/>
</dbReference>
<dbReference type="RefSeq" id="WP_089890213.1">
    <property type="nucleotide sequence ID" value="NZ_FNGV01000006.1"/>
</dbReference>
<dbReference type="GO" id="GO:0016020">
    <property type="term" value="C:membrane"/>
    <property type="evidence" value="ECO:0007669"/>
    <property type="project" value="InterPro"/>
</dbReference>
<dbReference type="Gene3D" id="1.25.40.10">
    <property type="entry name" value="Tetratricopeptide repeat domain"/>
    <property type="match status" value="3"/>
</dbReference>
<keyword evidence="10" id="KW-0175">Coiled coil</keyword>
<dbReference type="PROSITE" id="PS50109">
    <property type="entry name" value="HIS_KIN"/>
    <property type="match status" value="1"/>
</dbReference>
<dbReference type="AlphaFoldDB" id="A0A1G9RIE1"/>
<comment type="catalytic activity">
    <reaction evidence="1">
        <text>ATP + protein L-histidine = ADP + protein N-phospho-L-histidine.</text>
        <dbReference type="EC" id="2.7.13.3"/>
    </reaction>
</comment>
<dbReference type="PANTHER" id="PTHR24421:SF10">
    <property type="entry name" value="NITRATE_NITRITE SENSOR PROTEIN NARQ"/>
    <property type="match status" value="1"/>
</dbReference>
<keyword evidence="8" id="KW-0902">Two-component regulatory system</keyword>
<keyword evidence="4" id="KW-0808">Transferase</keyword>
<evidence type="ECO:0000256" key="9">
    <source>
        <dbReference type="PROSITE-ProRule" id="PRU00339"/>
    </source>
</evidence>
<dbReference type="SMART" id="SM00387">
    <property type="entry name" value="HATPase_c"/>
    <property type="match status" value="1"/>
</dbReference>
<evidence type="ECO:0000256" key="6">
    <source>
        <dbReference type="ARBA" id="ARBA00022777"/>
    </source>
</evidence>
<dbReference type="Proteomes" id="UP000199440">
    <property type="component" value="Unassembled WGS sequence"/>
</dbReference>
<organism evidence="14 15">
    <name type="scientific">Kriegella aquimaris</name>
    <dbReference type="NCBI Taxonomy" id="192904"/>
    <lineage>
        <taxon>Bacteria</taxon>
        <taxon>Pseudomonadati</taxon>
        <taxon>Bacteroidota</taxon>
        <taxon>Flavobacteriia</taxon>
        <taxon>Flavobacteriales</taxon>
        <taxon>Flavobacteriaceae</taxon>
        <taxon>Kriegella</taxon>
    </lineage>
</organism>
<dbReference type="SMART" id="SM00028">
    <property type="entry name" value="TPR"/>
    <property type="match status" value="7"/>
</dbReference>
<keyword evidence="11" id="KW-0812">Transmembrane</keyword>
<dbReference type="Gene3D" id="3.30.565.10">
    <property type="entry name" value="Histidine kinase-like ATPase, C-terminal domain"/>
    <property type="match status" value="1"/>
</dbReference>
<feature type="transmembrane region" description="Helical" evidence="11">
    <location>
        <begin position="382"/>
        <end position="403"/>
    </location>
</feature>
<dbReference type="PANTHER" id="PTHR24421">
    <property type="entry name" value="NITRATE/NITRITE SENSOR PROTEIN NARX-RELATED"/>
    <property type="match status" value="1"/>
</dbReference>
<accession>A0A1G9RIE1</accession>
<keyword evidence="7" id="KW-0067">ATP-binding</keyword>
<evidence type="ECO:0000259" key="13">
    <source>
        <dbReference type="PROSITE" id="PS50109"/>
    </source>
</evidence>
<feature type="signal peptide" evidence="12">
    <location>
        <begin position="1"/>
        <end position="18"/>
    </location>
</feature>
<reference evidence="14 15" key="1">
    <citation type="submission" date="2016-10" db="EMBL/GenBank/DDBJ databases">
        <authorList>
            <person name="de Groot N.N."/>
        </authorList>
    </citation>
    <scope>NUCLEOTIDE SEQUENCE [LARGE SCALE GENOMIC DNA]</scope>
    <source>
        <strain evidence="14 15">DSM 19886</strain>
    </source>
</reference>